<feature type="non-terminal residue" evidence="3">
    <location>
        <position position="1"/>
    </location>
</feature>
<dbReference type="FunFam" id="3.30.160.60:FF:000425">
    <property type="entry name" value="PLAG1 like zinc finger 1"/>
    <property type="match status" value="1"/>
</dbReference>
<dbReference type="Proteomes" id="UP001328107">
    <property type="component" value="Unassembled WGS sequence"/>
</dbReference>
<dbReference type="Gene3D" id="3.30.160.60">
    <property type="entry name" value="Classic Zinc Finger"/>
    <property type="match status" value="1"/>
</dbReference>
<keyword evidence="1" id="KW-0479">Metal-binding</keyword>
<keyword evidence="1" id="KW-0863">Zinc-finger</keyword>
<feature type="non-terminal residue" evidence="3">
    <location>
        <position position="75"/>
    </location>
</feature>
<accession>A0AAN4ZCA6</accession>
<name>A0AAN4ZCA6_9BILA</name>
<evidence type="ECO:0000256" key="1">
    <source>
        <dbReference type="PROSITE-ProRule" id="PRU00042"/>
    </source>
</evidence>
<dbReference type="PROSITE" id="PS50157">
    <property type="entry name" value="ZINC_FINGER_C2H2_2"/>
    <property type="match status" value="1"/>
</dbReference>
<organism evidence="3 4">
    <name type="scientific">Pristionchus mayeri</name>
    <dbReference type="NCBI Taxonomy" id="1317129"/>
    <lineage>
        <taxon>Eukaryota</taxon>
        <taxon>Metazoa</taxon>
        <taxon>Ecdysozoa</taxon>
        <taxon>Nematoda</taxon>
        <taxon>Chromadorea</taxon>
        <taxon>Rhabditida</taxon>
        <taxon>Rhabditina</taxon>
        <taxon>Diplogasteromorpha</taxon>
        <taxon>Diplogasteroidea</taxon>
        <taxon>Neodiplogasteridae</taxon>
        <taxon>Pristionchus</taxon>
    </lineage>
</organism>
<dbReference type="EMBL" id="BTRK01000002">
    <property type="protein sequence ID" value="GMR38131.1"/>
    <property type="molecule type" value="Genomic_DNA"/>
</dbReference>
<comment type="caution">
    <text evidence="3">The sequence shown here is derived from an EMBL/GenBank/DDBJ whole genome shotgun (WGS) entry which is preliminary data.</text>
</comment>
<evidence type="ECO:0000313" key="3">
    <source>
        <dbReference type="EMBL" id="GMR38131.1"/>
    </source>
</evidence>
<keyword evidence="1" id="KW-0862">Zinc</keyword>
<reference evidence="4" key="1">
    <citation type="submission" date="2022-10" db="EMBL/GenBank/DDBJ databases">
        <title>Genome assembly of Pristionchus species.</title>
        <authorList>
            <person name="Yoshida K."/>
            <person name="Sommer R.J."/>
        </authorList>
    </citation>
    <scope>NUCLEOTIDE SEQUENCE [LARGE SCALE GENOMIC DNA]</scope>
    <source>
        <strain evidence="4">RS5460</strain>
    </source>
</reference>
<dbReference type="AlphaFoldDB" id="A0AAN4ZCA6"/>
<dbReference type="InterPro" id="IPR036236">
    <property type="entry name" value="Znf_C2H2_sf"/>
</dbReference>
<dbReference type="InterPro" id="IPR013087">
    <property type="entry name" value="Znf_C2H2_type"/>
</dbReference>
<proteinExistence type="predicted"/>
<feature type="domain" description="C2H2-type" evidence="2">
    <location>
        <begin position="45"/>
        <end position="72"/>
    </location>
</feature>
<evidence type="ECO:0000259" key="2">
    <source>
        <dbReference type="PROSITE" id="PS50157"/>
    </source>
</evidence>
<gene>
    <name evidence="3" type="ORF">PMAYCL1PPCAC_08326</name>
</gene>
<evidence type="ECO:0000313" key="4">
    <source>
        <dbReference type="Proteomes" id="UP001328107"/>
    </source>
</evidence>
<dbReference type="PROSITE" id="PS00028">
    <property type="entry name" value="ZINC_FINGER_C2H2_1"/>
    <property type="match status" value="1"/>
</dbReference>
<keyword evidence="4" id="KW-1185">Reference proteome</keyword>
<protein>
    <recommendedName>
        <fullName evidence="2">C2H2-type domain-containing protein</fullName>
    </recommendedName>
</protein>
<dbReference type="GO" id="GO:0008270">
    <property type="term" value="F:zinc ion binding"/>
    <property type="evidence" value="ECO:0007669"/>
    <property type="project" value="UniProtKB-KW"/>
</dbReference>
<sequence length="75" mass="8615">LEEFADVKQEEPIADIYCPSTGTSRPRDETFHTEMATSDEARVLYRCDECDKNYLTHNGLKYHSLSHTGEKPYAC</sequence>
<dbReference type="SUPFAM" id="SSF57667">
    <property type="entry name" value="beta-beta-alpha zinc fingers"/>
    <property type="match status" value="1"/>
</dbReference>